<dbReference type="SUPFAM" id="SSF48056">
    <property type="entry name" value="Di-copper centre-containing domain"/>
    <property type="match status" value="1"/>
</dbReference>
<dbReference type="OrthoDB" id="6371642at2759"/>
<feature type="chain" id="PRO_5012317413" evidence="2">
    <location>
        <begin position="18"/>
        <end position="695"/>
    </location>
</feature>
<dbReference type="PRINTS" id="PR00187">
    <property type="entry name" value="HAEMOCYANIN"/>
</dbReference>
<keyword evidence="7" id="KW-1185">Reference proteome</keyword>
<dbReference type="Gene3D" id="2.60.40.1520">
    <property type="entry name" value="Hemocyanin, C-terminal domain"/>
    <property type="match status" value="1"/>
</dbReference>
<dbReference type="Proteomes" id="UP000183832">
    <property type="component" value="Unassembled WGS sequence"/>
</dbReference>
<dbReference type="SUPFAM" id="SSF48050">
    <property type="entry name" value="Hemocyanin, N-terminal domain"/>
    <property type="match status" value="1"/>
</dbReference>
<keyword evidence="2" id="KW-0732">Signal</keyword>
<name>A0A1J1J4K4_9DIPT</name>
<dbReference type="GO" id="GO:0097009">
    <property type="term" value="P:energy homeostasis"/>
    <property type="evidence" value="ECO:0007669"/>
    <property type="project" value="UniProtKB-ARBA"/>
</dbReference>
<proteinExistence type="predicted"/>
<dbReference type="PROSITE" id="PS00210">
    <property type="entry name" value="HEMOCYANIN_2"/>
    <property type="match status" value="1"/>
</dbReference>
<dbReference type="Gene3D" id="1.10.1280.10">
    <property type="entry name" value="Di-copper center containing domain from catechol oxidase"/>
    <property type="match status" value="1"/>
</dbReference>
<dbReference type="InterPro" id="IPR000896">
    <property type="entry name" value="Hemocyanin/hexamerin_mid_dom"/>
</dbReference>
<feature type="domain" description="Hemocyanin N-terminal" evidence="4">
    <location>
        <begin position="31"/>
        <end position="151"/>
    </location>
</feature>
<dbReference type="Pfam" id="PF00372">
    <property type="entry name" value="Hemocyanin_M"/>
    <property type="match status" value="1"/>
</dbReference>
<evidence type="ECO:0000259" key="4">
    <source>
        <dbReference type="Pfam" id="PF03722"/>
    </source>
</evidence>
<dbReference type="InterPro" id="IPR013788">
    <property type="entry name" value="Hemocyanin/hexamerin"/>
</dbReference>
<sequence length="695" mass="82082">MRKVSVLIFAFIALCSARYMTDEVKYADDDFIVKQQEILEILMHVWQEEIHNKYYDVAKQWNFDSYKDKFTPEVYDNFTYYYDDGFLDMTEIFAPFQTDQNGQMLALFKMFYYAKDWDTFYRFMCWARFNINPGMFIQSLSMAVLHRDDLAGIVLPAIYEISPFYFFNNYVVTNARLMTMRGTTNMMKNGDTNSYTFEQNYTNYYVETNHDSKLAYFMEDIGLNAYYYYWNLDYNAFLGGDEFGLKNDRRGEFYIYQIRQILARYYLERLSNGLGEIPEINFWTPLETGYYPSLAYYNGVNFPTRSNYYMMYLNKDNQRYLEHLYNFEHRLFEAIDSGYILKPDGEKLPLDKPETVEELGNLIQMNKDSFGNMYYYGMLEILGRRLLGASVHSFDSYRQIPSVLELFETAMRDPMFYVFYKRISFFYDAFAKKFPKYTKTELGFDGVAIEGIEMNKLLTYFDNFTADISNAADIPTDTKDIANARVELKVQVPRLNHLPFTVKMKVKSDKDQKAVMVIFVGPKYDSYGNILNINENRNNFWELDRYLFDLKTGENVYERKSTDFTWFVNDRTTYSNLYKSVMSAKNGGEKFPLDMSEAHCGFPARLMLPRGRVGGFAVQFFFMVMPYKAPTYERFSGYDASISCGVGSGTRYLDSVPFGFPFNREIDIYDYRTPNIYFYDTAIYQKTGNPNAPYF</sequence>
<evidence type="ECO:0000313" key="6">
    <source>
        <dbReference type="EMBL" id="CRL07341.1"/>
    </source>
</evidence>
<feature type="domain" description="Hemocyanin middle" evidence="3">
    <location>
        <begin position="157"/>
        <end position="426"/>
    </location>
</feature>
<evidence type="ECO:0000313" key="7">
    <source>
        <dbReference type="Proteomes" id="UP000183832"/>
    </source>
</evidence>
<dbReference type="GO" id="GO:0045735">
    <property type="term" value="F:nutrient reservoir activity"/>
    <property type="evidence" value="ECO:0007669"/>
    <property type="project" value="UniProtKB-KW"/>
</dbReference>
<dbReference type="InterPro" id="IPR005203">
    <property type="entry name" value="Hemocyanin_C"/>
</dbReference>
<dbReference type="InterPro" id="IPR014756">
    <property type="entry name" value="Ig_E-set"/>
</dbReference>
<dbReference type="AlphaFoldDB" id="A0A1J1J4K4"/>
<dbReference type="PANTHER" id="PTHR11511">
    <property type="entry name" value="LARVAL STORAGE PROTEIN/PHENOLOXIDASE"/>
    <property type="match status" value="1"/>
</dbReference>
<organism evidence="6 7">
    <name type="scientific">Clunio marinus</name>
    <dbReference type="NCBI Taxonomy" id="568069"/>
    <lineage>
        <taxon>Eukaryota</taxon>
        <taxon>Metazoa</taxon>
        <taxon>Ecdysozoa</taxon>
        <taxon>Arthropoda</taxon>
        <taxon>Hexapoda</taxon>
        <taxon>Insecta</taxon>
        <taxon>Pterygota</taxon>
        <taxon>Neoptera</taxon>
        <taxon>Endopterygota</taxon>
        <taxon>Diptera</taxon>
        <taxon>Nematocera</taxon>
        <taxon>Chironomoidea</taxon>
        <taxon>Chironomidae</taxon>
        <taxon>Clunio</taxon>
    </lineage>
</organism>
<feature type="signal peptide" evidence="2">
    <location>
        <begin position="1"/>
        <end position="17"/>
    </location>
</feature>
<gene>
    <name evidence="6" type="primary">similar to Hexamerin-1.1</name>
    <name evidence="6" type="ORF">CLUMA_CG020320</name>
</gene>
<dbReference type="GO" id="GO:0005615">
    <property type="term" value="C:extracellular space"/>
    <property type="evidence" value="ECO:0007669"/>
    <property type="project" value="UniProtKB-ARBA"/>
</dbReference>
<dbReference type="Pfam" id="PF03723">
    <property type="entry name" value="Hemocyanin_C"/>
    <property type="match status" value="1"/>
</dbReference>
<dbReference type="Pfam" id="PF03722">
    <property type="entry name" value="Hemocyanin_N"/>
    <property type="match status" value="1"/>
</dbReference>
<dbReference type="EMBL" id="CVRI01000070">
    <property type="protein sequence ID" value="CRL07341.1"/>
    <property type="molecule type" value="Genomic_DNA"/>
</dbReference>
<dbReference type="PANTHER" id="PTHR11511:SF5">
    <property type="entry name" value="FAT-BODY PROTEIN 1-RELATED"/>
    <property type="match status" value="1"/>
</dbReference>
<reference evidence="6 7" key="1">
    <citation type="submission" date="2015-04" db="EMBL/GenBank/DDBJ databases">
        <authorList>
            <person name="Syromyatnikov M.Y."/>
            <person name="Popov V.N."/>
        </authorList>
    </citation>
    <scope>NUCLEOTIDE SEQUENCE [LARGE SCALE GENOMIC DNA]</scope>
</reference>
<protein>
    <submittedName>
        <fullName evidence="6">CLUMA_CG020320, isoform A</fullName>
    </submittedName>
</protein>
<dbReference type="InterPro" id="IPR005204">
    <property type="entry name" value="Hemocyanin_N"/>
</dbReference>
<dbReference type="InterPro" id="IPR037020">
    <property type="entry name" value="Hemocyanin_C_sf"/>
</dbReference>
<keyword evidence="1" id="KW-0758">Storage protein</keyword>
<dbReference type="InterPro" id="IPR008922">
    <property type="entry name" value="Di-copper_centre_dom_sf"/>
</dbReference>
<evidence type="ECO:0000256" key="2">
    <source>
        <dbReference type="SAM" id="SignalP"/>
    </source>
</evidence>
<dbReference type="STRING" id="568069.A0A1J1J4K4"/>
<accession>A0A1J1J4K4</accession>
<dbReference type="SUPFAM" id="SSF81296">
    <property type="entry name" value="E set domains"/>
    <property type="match status" value="1"/>
</dbReference>
<feature type="domain" description="Hemocyanin C-terminal" evidence="5">
    <location>
        <begin position="436"/>
        <end position="684"/>
    </location>
</feature>
<dbReference type="InterPro" id="IPR036697">
    <property type="entry name" value="Hemocyanin_N_sf"/>
</dbReference>
<dbReference type="Gene3D" id="1.20.1370.10">
    <property type="entry name" value="Hemocyanin, N-terminal domain"/>
    <property type="match status" value="1"/>
</dbReference>
<evidence type="ECO:0000256" key="1">
    <source>
        <dbReference type="ARBA" id="ARBA00022761"/>
    </source>
</evidence>
<evidence type="ECO:0000259" key="5">
    <source>
        <dbReference type="Pfam" id="PF03723"/>
    </source>
</evidence>
<evidence type="ECO:0000259" key="3">
    <source>
        <dbReference type="Pfam" id="PF00372"/>
    </source>
</evidence>